<evidence type="ECO:0000313" key="6">
    <source>
        <dbReference type="EMBL" id="TLS51509.1"/>
    </source>
</evidence>
<dbReference type="InterPro" id="IPR009057">
    <property type="entry name" value="Homeodomain-like_sf"/>
</dbReference>
<reference evidence="6 7" key="1">
    <citation type="submission" date="2019-05" db="EMBL/GenBank/DDBJ databases">
        <authorList>
            <person name="Narsing Rao M.P."/>
            <person name="Li W.J."/>
        </authorList>
    </citation>
    <scope>NUCLEOTIDE SEQUENCE [LARGE SCALE GENOMIC DNA]</scope>
    <source>
        <strain evidence="6 7">SYSU_K30003</strain>
    </source>
</reference>
<comment type="caution">
    <text evidence="6">The sequence shown here is derived from an EMBL/GenBank/DDBJ whole genome shotgun (WGS) entry which is preliminary data.</text>
</comment>
<dbReference type="Pfam" id="PF12833">
    <property type="entry name" value="HTH_18"/>
    <property type="match status" value="1"/>
</dbReference>
<dbReference type="AlphaFoldDB" id="A0A5R9G8W0"/>
<feature type="domain" description="HTH araC/xylS-type" evidence="5">
    <location>
        <begin position="641"/>
        <end position="740"/>
    </location>
</feature>
<dbReference type="SUPFAM" id="SSF46689">
    <property type="entry name" value="Homeodomain-like"/>
    <property type="match status" value="1"/>
</dbReference>
<evidence type="ECO:0000259" key="5">
    <source>
        <dbReference type="PROSITE" id="PS01124"/>
    </source>
</evidence>
<keyword evidence="3" id="KW-0804">Transcription</keyword>
<feature type="transmembrane region" description="Helical" evidence="4">
    <location>
        <begin position="260"/>
        <end position="288"/>
    </location>
</feature>
<dbReference type="RefSeq" id="WP_138195121.1">
    <property type="nucleotide sequence ID" value="NZ_VCIW01000009.1"/>
</dbReference>
<keyword evidence="1" id="KW-0805">Transcription regulation</keyword>
<protein>
    <submittedName>
        <fullName evidence="6">Helix-turn-helix domain-containing protein</fullName>
    </submittedName>
</protein>
<name>A0A5R9G8W0_9BACL</name>
<dbReference type="GO" id="GO:0003700">
    <property type="term" value="F:DNA-binding transcription factor activity"/>
    <property type="evidence" value="ECO:0007669"/>
    <property type="project" value="InterPro"/>
</dbReference>
<dbReference type="PANTHER" id="PTHR43280">
    <property type="entry name" value="ARAC-FAMILY TRANSCRIPTIONAL REGULATOR"/>
    <property type="match status" value="1"/>
</dbReference>
<dbReference type="InterPro" id="IPR018060">
    <property type="entry name" value="HTH_AraC"/>
</dbReference>
<keyword evidence="2" id="KW-0238">DNA-binding</keyword>
<dbReference type="Proteomes" id="UP000309676">
    <property type="component" value="Unassembled WGS sequence"/>
</dbReference>
<dbReference type="InterPro" id="IPR018062">
    <property type="entry name" value="HTH_AraC-typ_CS"/>
</dbReference>
<sequence>MKKNWYRRMLLSYFPIFFFTVTILIFLSLILVNDISHKETVKADRLSTDYMLDRLSRSLRAVEMDVLEELEKNDRYRDALNARTTREDRQVVIDVADSMRKLMANDGLIHSIYIYRLEDKQVLTTSGLVGWESFADRGFVERAMERPEFRGWSSIRTYREFSIDQERRVVSMYKRWPLPFGSEGLFVVNADVYSIEQMIRSMNDGDVSFVDVRDENGSLLFSTRSAEREESAATGGKVLNRATFEQLGWTFETGIAAGQMFMWVSVISYAWVGVGLVTIVFAIFYILYITRKNYQPIRVIMNRIESIRMSENDFGLKMDELSVIDQTLEKLIRQTEDFEKQQRENLLVQRRQLFHDMMQGLAKETAAERLKKLGMLPEAKRLQRLAFVVVEIGHYRDFSRAFSARDQHTLKFALTNVLQELAQTEGMYAWAEWIAENRMGVIVGWNGEPSSLRETIRRFADKGRDWVAEHLRLSLFFAIGSVERDWEGVGRSYRAALDALSHKMSLGKEAILMSEDLPGETGRQWYKYIQSAAELVKAFRLLNAEWRDSLDAMFDQMAADRLKDEDIRTALRTLMDMLGTELAEMSPELQAHFQAPEASEAAEEEAATLAELKSRMSERLTEIYRTYVAHSETKNHLAMIKELKAYIEEHFENPDLSLKHLSDRFHISGKYVSYLFKEAFNMKFVDYLAELRMDRAERLLAETEESIQRIALQVGYANSITFGRVFKRLVGVTPGDYRKLKLKPGTTRISSDI</sequence>
<keyword evidence="7" id="KW-1185">Reference proteome</keyword>
<evidence type="ECO:0000256" key="2">
    <source>
        <dbReference type="ARBA" id="ARBA00023125"/>
    </source>
</evidence>
<dbReference type="EMBL" id="VCIW01000009">
    <property type="protein sequence ID" value="TLS51509.1"/>
    <property type="molecule type" value="Genomic_DNA"/>
</dbReference>
<keyword evidence="4" id="KW-0472">Membrane</keyword>
<dbReference type="PROSITE" id="PS00041">
    <property type="entry name" value="HTH_ARAC_FAMILY_1"/>
    <property type="match status" value="1"/>
</dbReference>
<gene>
    <name evidence="6" type="ORF">FE782_15485</name>
</gene>
<dbReference type="PRINTS" id="PR00032">
    <property type="entry name" value="HTHARAC"/>
</dbReference>
<feature type="transmembrane region" description="Helical" evidence="4">
    <location>
        <begin position="12"/>
        <end position="32"/>
    </location>
</feature>
<dbReference type="OrthoDB" id="1877256at2"/>
<dbReference type="PROSITE" id="PS01124">
    <property type="entry name" value="HTH_ARAC_FAMILY_2"/>
    <property type="match status" value="1"/>
</dbReference>
<dbReference type="Gene3D" id="1.10.10.60">
    <property type="entry name" value="Homeodomain-like"/>
    <property type="match status" value="2"/>
</dbReference>
<dbReference type="InterPro" id="IPR020449">
    <property type="entry name" value="Tscrpt_reg_AraC-type_HTH"/>
</dbReference>
<accession>A0A5R9G8W0</accession>
<proteinExistence type="predicted"/>
<organism evidence="6 7">
    <name type="scientific">Paenibacillus antri</name>
    <dbReference type="NCBI Taxonomy" id="2582848"/>
    <lineage>
        <taxon>Bacteria</taxon>
        <taxon>Bacillati</taxon>
        <taxon>Bacillota</taxon>
        <taxon>Bacilli</taxon>
        <taxon>Bacillales</taxon>
        <taxon>Paenibacillaceae</taxon>
        <taxon>Paenibacillus</taxon>
    </lineage>
</organism>
<evidence type="ECO:0000256" key="1">
    <source>
        <dbReference type="ARBA" id="ARBA00023015"/>
    </source>
</evidence>
<evidence type="ECO:0000256" key="3">
    <source>
        <dbReference type="ARBA" id="ARBA00023163"/>
    </source>
</evidence>
<keyword evidence="4" id="KW-1133">Transmembrane helix</keyword>
<dbReference type="SMART" id="SM00342">
    <property type="entry name" value="HTH_ARAC"/>
    <property type="match status" value="1"/>
</dbReference>
<dbReference type="GO" id="GO:0043565">
    <property type="term" value="F:sequence-specific DNA binding"/>
    <property type="evidence" value="ECO:0007669"/>
    <property type="project" value="InterPro"/>
</dbReference>
<keyword evidence="4" id="KW-0812">Transmembrane</keyword>
<dbReference type="PANTHER" id="PTHR43280:SF28">
    <property type="entry name" value="HTH-TYPE TRANSCRIPTIONAL ACTIVATOR RHAS"/>
    <property type="match status" value="1"/>
</dbReference>
<evidence type="ECO:0000313" key="7">
    <source>
        <dbReference type="Proteomes" id="UP000309676"/>
    </source>
</evidence>
<evidence type="ECO:0000256" key="4">
    <source>
        <dbReference type="SAM" id="Phobius"/>
    </source>
</evidence>